<dbReference type="Proteomes" id="UP001054902">
    <property type="component" value="Unassembled WGS sequence"/>
</dbReference>
<dbReference type="InterPro" id="IPR002816">
    <property type="entry name" value="TraB/PrgY/GumN_fam"/>
</dbReference>
<keyword evidence="3" id="KW-1185">Reference proteome</keyword>
<protein>
    <recommendedName>
        <fullName evidence="4">TraB domain-containing protein</fullName>
    </recommendedName>
</protein>
<dbReference type="Pfam" id="PF01963">
    <property type="entry name" value="TraB_PrgY_gumN"/>
    <property type="match status" value="1"/>
</dbReference>
<dbReference type="EMBL" id="BLLK01000069">
    <property type="protein sequence ID" value="GFH60484.1"/>
    <property type="molecule type" value="Genomic_DNA"/>
</dbReference>
<dbReference type="AlphaFoldDB" id="A0AAD3HES1"/>
<accession>A0AAD3HES1</accession>
<reference evidence="2 3" key="1">
    <citation type="journal article" date="2021" name="Sci. Rep.">
        <title>The genome of the diatom Chaetoceros tenuissimus carries an ancient integrated fragment of an extant virus.</title>
        <authorList>
            <person name="Hongo Y."/>
            <person name="Kimura K."/>
            <person name="Takaki Y."/>
            <person name="Yoshida Y."/>
            <person name="Baba S."/>
            <person name="Kobayashi G."/>
            <person name="Nagasaki K."/>
            <person name="Hano T."/>
            <person name="Tomaru Y."/>
        </authorList>
    </citation>
    <scope>NUCLEOTIDE SEQUENCE [LARGE SCALE GENOMIC DNA]</scope>
    <source>
        <strain evidence="2 3">NIES-3715</strain>
    </source>
</reference>
<evidence type="ECO:0000313" key="3">
    <source>
        <dbReference type="Proteomes" id="UP001054902"/>
    </source>
</evidence>
<keyword evidence="1" id="KW-0732">Signal</keyword>
<gene>
    <name evidence="2" type="ORF">CTEN210_16960</name>
</gene>
<dbReference type="PANTHER" id="PTHR21530:SF7">
    <property type="entry name" value="TRAB DOMAIN-CONTAINING PROTEIN"/>
    <property type="match status" value="1"/>
</dbReference>
<comment type="caution">
    <text evidence="2">The sequence shown here is derived from an EMBL/GenBank/DDBJ whole genome shotgun (WGS) entry which is preliminary data.</text>
</comment>
<evidence type="ECO:0000256" key="1">
    <source>
        <dbReference type="SAM" id="SignalP"/>
    </source>
</evidence>
<feature type="signal peptide" evidence="1">
    <location>
        <begin position="1"/>
        <end position="24"/>
    </location>
</feature>
<proteinExistence type="predicted"/>
<organism evidence="2 3">
    <name type="scientific">Chaetoceros tenuissimus</name>
    <dbReference type="NCBI Taxonomy" id="426638"/>
    <lineage>
        <taxon>Eukaryota</taxon>
        <taxon>Sar</taxon>
        <taxon>Stramenopiles</taxon>
        <taxon>Ochrophyta</taxon>
        <taxon>Bacillariophyta</taxon>
        <taxon>Coscinodiscophyceae</taxon>
        <taxon>Chaetocerotophycidae</taxon>
        <taxon>Chaetocerotales</taxon>
        <taxon>Chaetocerotaceae</taxon>
        <taxon>Chaetoceros</taxon>
    </lineage>
</organism>
<dbReference type="CDD" id="cd14726">
    <property type="entry name" value="TraB_PrgY-like"/>
    <property type="match status" value="1"/>
</dbReference>
<dbReference type="InterPro" id="IPR046345">
    <property type="entry name" value="TraB_PrgY-like"/>
</dbReference>
<evidence type="ECO:0008006" key="4">
    <source>
        <dbReference type="Google" id="ProtNLM"/>
    </source>
</evidence>
<name>A0AAD3HES1_9STRA</name>
<evidence type="ECO:0000313" key="2">
    <source>
        <dbReference type="EMBL" id="GFH60484.1"/>
    </source>
</evidence>
<dbReference type="PANTHER" id="PTHR21530">
    <property type="entry name" value="PHEROMONE SHUTDOWN PROTEIN"/>
    <property type="match status" value="1"/>
</dbReference>
<feature type="chain" id="PRO_5041926252" description="TraB domain-containing protein" evidence="1">
    <location>
        <begin position="25"/>
        <end position="428"/>
    </location>
</feature>
<sequence length="428" mass="47558">MRGAICLNILSLFGLLKGVPSAFGWKINDAFLLNAQITKNSFAPLKIPRGGSSTISSSHSSLTDIHEVWRDELPEQLQNRRGALMKFVLPTGATDTNGVAQMCDVYVLGTAHVSKDSCEDVKFLMKHIKPDVLFIEICTQRLNILEDVPDIQSEDESGKAKSVGEMTKEVMLHNPEMNKAAALSSVLLTKIQGDYASKLNVTIGGEFREAFKVAVQQHGEFMKLVETVRREQANGFITEETLQKARNSNGCTVVLGDRPVRLTLLRAWESLGVFGKIKLVGALLWSSIRQPDVDELREWIESIMNDPTNDILSKSIEDLSRHFPAIKKTIIEERDVFMAMKIIQTVRIMGVGSSQDGNRRKIVVVIGAGHGPGVSRILKGEVERFKSIDVEEELKKVIETKKNKVDSDDEMKSLITEVVSMEPVPMNN</sequence>